<dbReference type="AlphaFoldDB" id="A0A5L3LNH1"/>
<sequence length="99" mass="10974">MSKTEGQNIVICKNCGSNSVKYTGNISTFLLYASLACIVVGAIIPFIGWFVILPIGLISMISSIIAYFLVNKSYFKCQSCKHSFKVSLDEYKLYKASIK</sequence>
<name>A0A5L3LNH1_LISMN</name>
<protein>
    <submittedName>
        <fullName evidence="2">Uncharacterized protein</fullName>
    </submittedName>
</protein>
<reference evidence="2 3" key="1">
    <citation type="submission" date="2019-04" db="EMBL/GenBank/DDBJ databases">
        <authorList>
            <consortium name="GenomeTrakr network: Whole genome sequencing for foodborne pathogen traceback"/>
        </authorList>
    </citation>
    <scope>NUCLEOTIDE SEQUENCE [LARGE SCALE GENOMIC DNA]</scope>
    <source>
        <strain evidence="2 3">PHLUSALM00088</strain>
    </source>
</reference>
<evidence type="ECO:0000313" key="3">
    <source>
        <dbReference type="Proteomes" id="UP000410967"/>
    </source>
</evidence>
<dbReference type="RefSeq" id="WP_058831635.1">
    <property type="nucleotide sequence ID" value="NZ_CP060430.1"/>
</dbReference>
<proteinExistence type="predicted"/>
<comment type="caution">
    <text evidence="2">The sequence shown here is derived from an EMBL/GenBank/DDBJ whole genome shotgun (WGS) entry which is preliminary data.</text>
</comment>
<keyword evidence="1" id="KW-0812">Transmembrane</keyword>
<gene>
    <name evidence="2" type="ORF">FA835_05515</name>
</gene>
<organism evidence="2 3">
    <name type="scientific">Listeria monocytogenes</name>
    <dbReference type="NCBI Taxonomy" id="1639"/>
    <lineage>
        <taxon>Bacteria</taxon>
        <taxon>Bacillati</taxon>
        <taxon>Bacillota</taxon>
        <taxon>Bacilli</taxon>
        <taxon>Bacillales</taxon>
        <taxon>Listeriaceae</taxon>
        <taxon>Listeria</taxon>
    </lineage>
</organism>
<feature type="transmembrane region" description="Helical" evidence="1">
    <location>
        <begin position="53"/>
        <end position="70"/>
    </location>
</feature>
<accession>A0A5L3LNH1</accession>
<dbReference type="Proteomes" id="UP000410967">
    <property type="component" value="Unassembled WGS sequence"/>
</dbReference>
<feature type="transmembrane region" description="Helical" evidence="1">
    <location>
        <begin position="29"/>
        <end position="47"/>
    </location>
</feature>
<evidence type="ECO:0000256" key="1">
    <source>
        <dbReference type="SAM" id="Phobius"/>
    </source>
</evidence>
<evidence type="ECO:0000313" key="2">
    <source>
        <dbReference type="EMBL" id="EAK9316564.1"/>
    </source>
</evidence>
<keyword evidence="1" id="KW-1133">Transmembrane helix</keyword>
<keyword evidence="1" id="KW-0472">Membrane</keyword>
<dbReference type="EMBL" id="AACKDQ010000010">
    <property type="protein sequence ID" value="EAK9316564.1"/>
    <property type="molecule type" value="Genomic_DNA"/>
</dbReference>